<reference evidence="16 18" key="2">
    <citation type="journal article" date="2013" name="Nature">
        <title>Insights into bilaterian evolution from three spiralian genomes.</title>
        <authorList>
            <person name="Simakov O."/>
            <person name="Marletaz F."/>
            <person name="Cho S.J."/>
            <person name="Edsinger-Gonzales E."/>
            <person name="Havlak P."/>
            <person name="Hellsten U."/>
            <person name="Kuo D.H."/>
            <person name="Larsson T."/>
            <person name="Lv J."/>
            <person name="Arendt D."/>
            <person name="Savage R."/>
            <person name="Osoegawa K."/>
            <person name="de Jong P."/>
            <person name="Grimwood J."/>
            <person name="Chapman J.A."/>
            <person name="Shapiro H."/>
            <person name="Aerts A."/>
            <person name="Otillar R.P."/>
            <person name="Terry A.Y."/>
            <person name="Boore J.L."/>
            <person name="Grigoriev I.V."/>
            <person name="Lindberg D.R."/>
            <person name="Seaver E.C."/>
            <person name="Weisblat D.A."/>
            <person name="Putnam N.H."/>
            <person name="Rokhsar D.S."/>
        </authorList>
    </citation>
    <scope>NUCLEOTIDE SEQUENCE</scope>
</reference>
<dbReference type="GO" id="GO:0015386">
    <property type="term" value="F:potassium:proton antiporter activity"/>
    <property type="evidence" value="ECO:0000318"/>
    <property type="project" value="GO_Central"/>
</dbReference>
<feature type="transmembrane region" description="Helical" evidence="14">
    <location>
        <begin position="362"/>
        <end position="380"/>
    </location>
</feature>
<dbReference type="PANTHER" id="PTHR10110">
    <property type="entry name" value="SODIUM/HYDROGEN EXCHANGER"/>
    <property type="match status" value="1"/>
</dbReference>
<keyword evidence="10 13" id="KW-0406">Ion transport</keyword>
<dbReference type="InParanoid" id="T1FXV0"/>
<evidence type="ECO:0000256" key="12">
    <source>
        <dbReference type="ARBA" id="ARBA00023201"/>
    </source>
</evidence>
<dbReference type="CTD" id="20213648"/>
<keyword evidence="4 13" id="KW-0813">Transport</keyword>
<protein>
    <recommendedName>
        <fullName evidence="13">Sodium/hydrogen exchanger</fullName>
    </recommendedName>
</protein>
<dbReference type="PANTHER" id="PTHR10110:SF187">
    <property type="entry name" value="SODIUM_HYDROGEN EXCHANGER"/>
    <property type="match status" value="1"/>
</dbReference>
<evidence type="ECO:0000256" key="4">
    <source>
        <dbReference type="ARBA" id="ARBA00022448"/>
    </source>
</evidence>
<evidence type="ECO:0000256" key="10">
    <source>
        <dbReference type="ARBA" id="ARBA00023065"/>
    </source>
</evidence>
<dbReference type="GeneID" id="20213648"/>
<evidence type="ECO:0000256" key="5">
    <source>
        <dbReference type="ARBA" id="ARBA00022475"/>
    </source>
</evidence>
<feature type="transmembrane region" description="Helical" evidence="14">
    <location>
        <begin position="392"/>
        <end position="411"/>
    </location>
</feature>
<feature type="transmembrane region" description="Helical" evidence="14">
    <location>
        <begin position="59"/>
        <end position="76"/>
    </location>
</feature>
<keyword evidence="6 13" id="KW-0812">Transmembrane</keyword>
<keyword evidence="9" id="KW-0915">Sodium</keyword>
<keyword evidence="11 14" id="KW-0472">Membrane</keyword>
<dbReference type="Proteomes" id="UP000015101">
    <property type="component" value="Unassembled WGS sequence"/>
</dbReference>
<proteinExistence type="inferred from homology"/>
<evidence type="ECO:0000256" key="11">
    <source>
        <dbReference type="ARBA" id="ARBA00023136"/>
    </source>
</evidence>
<evidence type="ECO:0000256" key="6">
    <source>
        <dbReference type="ARBA" id="ARBA00022692"/>
    </source>
</evidence>
<dbReference type="NCBIfam" id="TIGR00840">
    <property type="entry name" value="b_cpa1"/>
    <property type="match status" value="1"/>
</dbReference>
<dbReference type="eggNOG" id="KOG1965">
    <property type="taxonomic scope" value="Eukaryota"/>
</dbReference>
<feature type="transmembrane region" description="Helical" evidence="14">
    <location>
        <begin position="28"/>
        <end position="47"/>
    </location>
</feature>
<keyword evidence="7" id="KW-0967">Endosome</keyword>
<keyword evidence="5" id="KW-1003">Cell membrane</keyword>
<keyword evidence="18" id="KW-1185">Reference proteome</keyword>
<evidence type="ECO:0000313" key="18">
    <source>
        <dbReference type="Proteomes" id="UP000015101"/>
    </source>
</evidence>
<sequence length="606" mass="68077">MFSTAKLLIWPEEKASENAERSHQVDSLNLLIFVCLLILTILTVWLFKRVRIRFVHETGLSIIYGLIVGAIIKYSSSRLFPHPSMPQVESTAVFNNVTTPQTSPNYLIASSIATFMNITEPPDQVKDITATFDPEVFFNVLLPPIIFHAGYSMKKKHFFKNFGTIALFAFVGTLVSSFVTGVIMFLFMYLTGAFWLFGDCLKFGSLISATDPVSVLTIFNDLNVDVDLYALVFGESVLNDAVAIVLVRSVSNVSSLQCNSSSGFDGLAVVRSVGNFIIVFFGAFALGIAMGFVTALMTKFTHIKDHPLLESSLFVLMSYCTFLAAEAAQMTGIVALLFCGICQAHYTYSNMSTESKARTKQVFELLNFLAENFVFVYIGVSTFTFKKHIWNIPFIFMAFFAIIIARALNIYPLSLLLNIGRTPKIPANFQHFMMFSGLRGAMAFALSIRGTSTKEECTIFTTTLVIVMSTIILSGGFTTQMLSWLKIKVGLPEHGETQGFETLHSVGPFCLFLRPQRYVMDQSSSRSLINRYGFFRLWYMFDSRFLKPLLTHSRPPLTDTLPKCCLPLSLLLTTEQQKQQVRAVWCYFLRGCIHLLHFNYCVVTFL</sequence>
<dbReference type="Gene3D" id="6.10.140.1330">
    <property type="match status" value="1"/>
</dbReference>
<dbReference type="GO" id="GO:0015385">
    <property type="term" value="F:sodium:proton antiporter activity"/>
    <property type="evidence" value="ECO:0000318"/>
    <property type="project" value="GO_Central"/>
</dbReference>
<dbReference type="RefSeq" id="XP_009015529.1">
    <property type="nucleotide sequence ID" value="XM_009017281.1"/>
</dbReference>
<evidence type="ECO:0000313" key="16">
    <source>
        <dbReference type="EMBL" id="ESO06161.1"/>
    </source>
</evidence>
<dbReference type="EMBL" id="AMQM01000567">
    <property type="status" value="NOT_ANNOTATED_CDS"/>
    <property type="molecule type" value="Genomic_DNA"/>
</dbReference>
<dbReference type="HOGENOM" id="CLU_005912_7_0_1"/>
<dbReference type="GO" id="GO:0071805">
    <property type="term" value="P:potassium ion transmembrane transport"/>
    <property type="evidence" value="ECO:0000318"/>
    <property type="project" value="GO_Central"/>
</dbReference>
<evidence type="ECO:0000256" key="7">
    <source>
        <dbReference type="ARBA" id="ARBA00022753"/>
    </source>
</evidence>
<dbReference type="EMBL" id="KB096324">
    <property type="protein sequence ID" value="ESO06161.1"/>
    <property type="molecule type" value="Genomic_DNA"/>
</dbReference>
<reference evidence="18" key="1">
    <citation type="submission" date="2012-12" db="EMBL/GenBank/DDBJ databases">
        <authorList>
            <person name="Hellsten U."/>
            <person name="Grimwood J."/>
            <person name="Chapman J.A."/>
            <person name="Shapiro H."/>
            <person name="Aerts A."/>
            <person name="Otillar R.P."/>
            <person name="Terry A.Y."/>
            <person name="Boore J.L."/>
            <person name="Simakov O."/>
            <person name="Marletaz F."/>
            <person name="Cho S.-J."/>
            <person name="Edsinger-Gonzales E."/>
            <person name="Havlak P."/>
            <person name="Kuo D.-H."/>
            <person name="Larsson T."/>
            <person name="Lv J."/>
            <person name="Arendt D."/>
            <person name="Savage R."/>
            <person name="Osoegawa K."/>
            <person name="de Jong P."/>
            <person name="Lindberg D.R."/>
            <person name="Seaver E.C."/>
            <person name="Weisblat D.A."/>
            <person name="Putnam N.H."/>
            <person name="Grigoriev I.V."/>
            <person name="Rokhsar D.S."/>
        </authorList>
    </citation>
    <scope>NUCLEOTIDE SEQUENCE</scope>
</reference>
<name>T1FXV0_HELRO</name>
<dbReference type="OrthoDB" id="196264at2759"/>
<dbReference type="Pfam" id="PF00999">
    <property type="entry name" value="Na_H_Exchanger"/>
    <property type="match status" value="1"/>
</dbReference>
<dbReference type="InterPro" id="IPR004709">
    <property type="entry name" value="NaH_exchanger"/>
</dbReference>
<evidence type="ECO:0000256" key="9">
    <source>
        <dbReference type="ARBA" id="ARBA00023053"/>
    </source>
</evidence>
<dbReference type="InterPro" id="IPR002090">
    <property type="entry name" value="NHE-6/7/9"/>
</dbReference>
<feature type="transmembrane region" description="Helical" evidence="14">
    <location>
        <begin position="268"/>
        <end position="293"/>
    </location>
</feature>
<dbReference type="GO" id="GO:0055037">
    <property type="term" value="C:recycling endosome"/>
    <property type="evidence" value="ECO:0000318"/>
    <property type="project" value="GO_Central"/>
</dbReference>
<gene>
    <name evidence="17" type="primary">20213648</name>
    <name evidence="16" type="ORF">HELRODRAFT_64443</name>
</gene>
<evidence type="ECO:0000256" key="14">
    <source>
        <dbReference type="SAM" id="Phobius"/>
    </source>
</evidence>
<reference evidence="17" key="3">
    <citation type="submission" date="2015-06" db="UniProtKB">
        <authorList>
            <consortium name="EnsemblMetazoa"/>
        </authorList>
    </citation>
    <scope>IDENTIFICATION</scope>
</reference>
<dbReference type="STRING" id="6412.T1FXV0"/>
<comment type="subcellular location">
    <subcellularLocation>
        <location evidence="2">Cell membrane</location>
        <topology evidence="2">Multi-pass membrane protein</topology>
    </subcellularLocation>
    <subcellularLocation>
        <location evidence="1">Recycling endosome membrane</location>
        <topology evidence="1">Multi-pass membrane protein</topology>
    </subcellularLocation>
</comment>
<dbReference type="GO" id="GO:0055038">
    <property type="term" value="C:recycling endosome membrane"/>
    <property type="evidence" value="ECO:0007669"/>
    <property type="project" value="UniProtKB-SubCell"/>
</dbReference>
<dbReference type="AlphaFoldDB" id="T1FXV0"/>
<feature type="transmembrane region" description="Helical" evidence="14">
    <location>
        <begin position="458"/>
        <end position="478"/>
    </location>
</feature>
<keyword evidence="12 13" id="KW-0739">Sodium transport</keyword>
<evidence type="ECO:0000256" key="8">
    <source>
        <dbReference type="ARBA" id="ARBA00022989"/>
    </source>
</evidence>
<evidence type="ECO:0000256" key="1">
    <source>
        <dbReference type="ARBA" id="ARBA00004195"/>
    </source>
</evidence>
<keyword evidence="8 14" id="KW-1133">Transmembrane helix</keyword>
<dbReference type="GO" id="GO:0005886">
    <property type="term" value="C:plasma membrane"/>
    <property type="evidence" value="ECO:0000318"/>
    <property type="project" value="GO_Central"/>
</dbReference>
<dbReference type="InterPro" id="IPR018422">
    <property type="entry name" value="Cation/H_exchanger_CPA1"/>
</dbReference>
<organism evidence="17 18">
    <name type="scientific">Helobdella robusta</name>
    <name type="common">Californian leech</name>
    <dbReference type="NCBI Taxonomy" id="6412"/>
    <lineage>
        <taxon>Eukaryota</taxon>
        <taxon>Metazoa</taxon>
        <taxon>Spiralia</taxon>
        <taxon>Lophotrochozoa</taxon>
        <taxon>Annelida</taxon>
        <taxon>Clitellata</taxon>
        <taxon>Hirudinea</taxon>
        <taxon>Rhynchobdellida</taxon>
        <taxon>Glossiphoniidae</taxon>
        <taxon>Helobdella</taxon>
    </lineage>
</organism>
<dbReference type="GO" id="GO:0098719">
    <property type="term" value="P:sodium ion import across plasma membrane"/>
    <property type="evidence" value="ECO:0000318"/>
    <property type="project" value="GO_Central"/>
</dbReference>
<evidence type="ECO:0000313" key="17">
    <source>
        <dbReference type="EnsemblMetazoa" id="HelroP64443"/>
    </source>
</evidence>
<evidence type="ECO:0000256" key="2">
    <source>
        <dbReference type="ARBA" id="ARBA00004651"/>
    </source>
</evidence>
<dbReference type="OMA" id="FVKAMIY"/>
<dbReference type="FunCoup" id="T1FXV0">
    <property type="interactions" value="476"/>
</dbReference>
<evidence type="ECO:0000256" key="3">
    <source>
        <dbReference type="ARBA" id="ARBA00007367"/>
    </source>
</evidence>
<comment type="similarity">
    <text evidence="3 13">Belongs to the monovalent cation:proton antiporter 1 (CPA1) transporter (TC 2.A.36) family.</text>
</comment>
<feature type="transmembrane region" description="Helical" evidence="14">
    <location>
        <begin position="165"/>
        <end position="189"/>
    </location>
</feature>
<evidence type="ECO:0000256" key="13">
    <source>
        <dbReference type="RuleBase" id="RU003722"/>
    </source>
</evidence>
<feature type="transmembrane region" description="Helical" evidence="14">
    <location>
        <begin position="313"/>
        <end position="341"/>
    </location>
</feature>
<dbReference type="GO" id="GO:0051453">
    <property type="term" value="P:regulation of intracellular pH"/>
    <property type="evidence" value="ECO:0000318"/>
    <property type="project" value="GO_Central"/>
</dbReference>
<dbReference type="KEGG" id="hro:HELRODRAFT_64443"/>
<dbReference type="InterPro" id="IPR006153">
    <property type="entry name" value="Cation/H_exchanger_TM"/>
</dbReference>
<dbReference type="PRINTS" id="PR01088">
    <property type="entry name" value="NAHEXCHNGR6"/>
</dbReference>
<dbReference type="EnsemblMetazoa" id="HelroT64443">
    <property type="protein sequence ID" value="HelroP64443"/>
    <property type="gene ID" value="HelroG64443"/>
</dbReference>
<feature type="domain" description="Cation/H+ exchanger transmembrane" evidence="15">
    <location>
        <begin position="39"/>
        <end position="483"/>
    </location>
</feature>
<keyword evidence="13" id="KW-0050">Antiport</keyword>
<accession>T1FXV0</accession>
<dbReference type="PRINTS" id="PR01084">
    <property type="entry name" value="NAHEXCHNGR"/>
</dbReference>
<evidence type="ECO:0000259" key="15">
    <source>
        <dbReference type="Pfam" id="PF00999"/>
    </source>
</evidence>